<evidence type="ECO:0000313" key="1">
    <source>
        <dbReference type="EMBL" id="PWB95016.1"/>
    </source>
</evidence>
<dbReference type="OrthoDB" id="8453022at2"/>
<comment type="caution">
    <text evidence="1">The sequence shown here is derived from an EMBL/GenBank/DDBJ whole genome shotgun (WGS) entry which is preliminary data.</text>
</comment>
<dbReference type="RefSeq" id="WP_108916041.1">
    <property type="nucleotide sequence ID" value="NZ_BGJY01000002.1"/>
</dbReference>
<name>A0A2U1STR7_METSR</name>
<evidence type="ECO:0000313" key="4">
    <source>
        <dbReference type="Proteomes" id="UP000316781"/>
    </source>
</evidence>
<dbReference type="AlphaFoldDB" id="A0A2U1STR7"/>
<dbReference type="EMBL" id="PUIV01000004">
    <property type="protein sequence ID" value="PWB95016.1"/>
    <property type="molecule type" value="Genomic_DNA"/>
</dbReference>
<organism evidence="1 3">
    <name type="scientific">Methylosinus sporium</name>
    <dbReference type="NCBI Taxonomy" id="428"/>
    <lineage>
        <taxon>Bacteria</taxon>
        <taxon>Pseudomonadati</taxon>
        <taxon>Pseudomonadota</taxon>
        <taxon>Alphaproteobacteria</taxon>
        <taxon>Hyphomicrobiales</taxon>
        <taxon>Methylocystaceae</taxon>
        <taxon>Methylosinus</taxon>
    </lineage>
</organism>
<dbReference type="Proteomes" id="UP000245137">
    <property type="component" value="Unassembled WGS sequence"/>
</dbReference>
<accession>A0A2U1STR7</accession>
<dbReference type="EMBL" id="VJMF01000103">
    <property type="protein sequence ID" value="TRL25525.1"/>
    <property type="molecule type" value="Genomic_DNA"/>
</dbReference>
<protein>
    <submittedName>
        <fullName evidence="1">Uncharacterized protein</fullName>
    </submittedName>
</protein>
<evidence type="ECO:0000313" key="2">
    <source>
        <dbReference type="EMBL" id="TRL25525.1"/>
    </source>
</evidence>
<reference evidence="1 3" key="1">
    <citation type="journal article" date="2018" name="Appl. Microbiol. Biotechnol.">
        <title>Co-cultivation of the strictly anaerobic methanogen Methanosarcina barkeri with aerobic methanotrophs in an oxygen-limited membrane bioreactor.</title>
        <authorList>
            <person name="In 't Zandt M.H."/>
            <person name="van den Bosch T.J.M."/>
            <person name="Rijkers R."/>
            <person name="van Kessel M.A.H.J."/>
            <person name="Jetten M.S.M."/>
            <person name="Welte C.U."/>
        </authorList>
    </citation>
    <scope>NUCLEOTIDE SEQUENCE [LARGE SCALE GENOMIC DNA]</scope>
    <source>
        <strain evidence="1 3">DSM 17706</strain>
    </source>
</reference>
<reference evidence="2 4" key="3">
    <citation type="submission" date="2019-07" db="EMBL/GenBank/DDBJ databases">
        <title>Ln-dependent methylotrophs.</title>
        <authorList>
            <person name="Tani A."/>
        </authorList>
    </citation>
    <scope>NUCLEOTIDE SEQUENCE [LARGE SCALE GENOMIC DNA]</scope>
    <source>
        <strain evidence="2 4">SM89A</strain>
    </source>
</reference>
<keyword evidence="3" id="KW-1185">Reference proteome</keyword>
<sequence>MIKIELEPQIAKELLIVLERRLLVIHEVEQRLKSAETGTIEQEKEAIIPMIIALEGALKIPPHQ</sequence>
<gene>
    <name evidence="1" type="ORF">C5689_04295</name>
    <name evidence="2" type="ORF">FM996_20195</name>
</gene>
<proteinExistence type="predicted"/>
<dbReference type="Proteomes" id="UP000316781">
    <property type="component" value="Unassembled WGS sequence"/>
</dbReference>
<evidence type="ECO:0000313" key="3">
    <source>
        <dbReference type="Proteomes" id="UP000245137"/>
    </source>
</evidence>
<reference evidence="1" key="2">
    <citation type="submission" date="2018-02" db="EMBL/GenBank/DDBJ databases">
        <authorList>
            <person name="Cohen D.B."/>
            <person name="Kent A.D."/>
        </authorList>
    </citation>
    <scope>NUCLEOTIDE SEQUENCE</scope>
    <source>
        <strain evidence="1">DSM 17706</strain>
    </source>
</reference>